<feature type="transmembrane region" description="Helical" evidence="9">
    <location>
        <begin position="139"/>
        <end position="159"/>
    </location>
</feature>
<dbReference type="RefSeq" id="WP_272093237.1">
    <property type="nucleotide sequence ID" value="NZ_JAQNDK010000001.1"/>
</dbReference>
<name>A0ABT5BTZ8_9BACT</name>
<dbReference type="PIRSF" id="PIRSF001294">
    <property type="entry name" value="K_ATPaseA"/>
    <property type="match status" value="1"/>
</dbReference>
<dbReference type="NCBIfam" id="TIGR00680">
    <property type="entry name" value="kdpA"/>
    <property type="match status" value="1"/>
</dbReference>
<proteinExistence type="inferred from homology"/>
<evidence type="ECO:0000313" key="11">
    <source>
        <dbReference type="Proteomes" id="UP001217485"/>
    </source>
</evidence>
<keyword evidence="1 9" id="KW-0813">Transport</keyword>
<sequence length="580" mass="60137">MTASAALQAAIYLAVLIGLSVPLGLYMARVYQGGRGLMARVLGPVERLIYRAAGVRADQEMRWQDYAFAVLAFNLAGLVAVYALQRLQGALPLNPEGMAAVPPDLAFNTASSFASNTNWQAYGGESTLSYLTQMAGLGVQNFVSAATGMAVLVALIRGITRKTADTVGSFWVDLVRSTLYILLPLSLLLTVLLVSQGVVQGFGGYQSASLLQAVKDQGGSAVVHQVIPMGPAASQIAIKQLGTNGGGFFNVNSAHPLENPTALSNFLEMLALLLIPAALCHTFGRMVGDRRQGWMVLAAMTAIFAVLLVACIASEQAGNPALSGLGVDQAASALQAGGNMEGKEARFGIASSAIWATATTAASNGSVNAMHDSFTPLGGLVPLWLMQLGEVVFGGVGSGLYGMLMFVVIAVFVAGLMVGRTPEYLGKKIEAFEMKMASLVVLFPAITVLLGTAVAVMTEEGRKGVFNPGPHGFSEVLYAFSSGANNNGSAFGGLGANSPFYNTALGVAMLVGRYALIVPVLALAGSLARKKLVPAGPGTLPTHTPLFVALLTGTVVLVGALTYVPALALGPIVEHLEMTR</sequence>
<dbReference type="Pfam" id="PF03814">
    <property type="entry name" value="KdpA"/>
    <property type="match status" value="1"/>
</dbReference>
<comment type="subunit">
    <text evidence="9">The system is composed of three essential subunits: KdpA, KdpB and KdpC.</text>
</comment>
<keyword evidence="7 9" id="KW-0406">Ion transport</keyword>
<feature type="transmembrane region" description="Helical" evidence="9">
    <location>
        <begin position="546"/>
        <end position="573"/>
    </location>
</feature>
<keyword evidence="5 9" id="KW-0630">Potassium</keyword>
<keyword evidence="2 9" id="KW-1003">Cell membrane</keyword>
<dbReference type="EMBL" id="JAQNDK010000001">
    <property type="protein sequence ID" value="MDC0676462.1"/>
    <property type="molecule type" value="Genomic_DNA"/>
</dbReference>
<feature type="transmembrane region" description="Helical" evidence="9">
    <location>
        <begin position="296"/>
        <end position="315"/>
    </location>
</feature>
<keyword evidence="8 9" id="KW-0472">Membrane</keyword>
<keyword evidence="11" id="KW-1185">Reference proteome</keyword>
<evidence type="ECO:0000256" key="8">
    <source>
        <dbReference type="ARBA" id="ARBA00023136"/>
    </source>
</evidence>
<keyword evidence="4 9" id="KW-0812">Transmembrane</keyword>
<gene>
    <name evidence="9 10" type="primary">kdpA</name>
    <name evidence="10" type="ORF">POL72_01830</name>
</gene>
<reference evidence="10 11" key="1">
    <citation type="submission" date="2023-01" db="EMBL/GenBank/DDBJ databases">
        <title>Minimal conservation of predation-associated metabolite biosynthetic gene clusters underscores biosynthetic potential of Myxococcota including descriptions for ten novel species: Archangium lansinium sp. nov., Myxococcus landrumus sp. nov., Nannocystis bai.</title>
        <authorList>
            <person name="Ahearne A."/>
            <person name="Stevens C."/>
            <person name="Dowd S."/>
        </authorList>
    </citation>
    <scope>NUCLEOTIDE SEQUENCE [LARGE SCALE GENOMIC DNA]</scope>
    <source>
        <strain evidence="10 11">WIWO2</strain>
    </source>
</reference>
<evidence type="ECO:0000256" key="5">
    <source>
        <dbReference type="ARBA" id="ARBA00022958"/>
    </source>
</evidence>
<keyword evidence="3 9" id="KW-0633">Potassium transport</keyword>
<comment type="function">
    <text evidence="9">Part of the high-affinity ATP-driven potassium transport (or Kdp) system, which catalyzes the hydrolysis of ATP coupled with the electrogenic transport of potassium into the cytoplasm. This subunit binds the extracellular potassium ions and delivers the ions to the membrane domain of KdpB through an intramembrane tunnel.</text>
</comment>
<evidence type="ECO:0000256" key="9">
    <source>
        <dbReference type="HAMAP-Rule" id="MF_00275"/>
    </source>
</evidence>
<evidence type="ECO:0000256" key="7">
    <source>
        <dbReference type="ARBA" id="ARBA00023065"/>
    </source>
</evidence>
<feature type="transmembrane region" description="Helical" evidence="9">
    <location>
        <begin position="179"/>
        <end position="199"/>
    </location>
</feature>
<feature type="transmembrane region" description="Helical" evidence="9">
    <location>
        <begin position="504"/>
        <end position="525"/>
    </location>
</feature>
<dbReference type="Proteomes" id="UP001217485">
    <property type="component" value="Unassembled WGS sequence"/>
</dbReference>
<protein>
    <recommendedName>
        <fullName evidence="9">Potassium-transporting ATPase potassium-binding subunit</fullName>
    </recommendedName>
    <alternativeName>
        <fullName evidence="9">ATP phosphohydrolase [potassium-transporting] A chain</fullName>
    </alternativeName>
    <alternativeName>
        <fullName evidence="9">Potassium-binding and translocating subunit A</fullName>
    </alternativeName>
    <alternativeName>
        <fullName evidence="9">Potassium-translocating ATPase A chain</fullName>
    </alternativeName>
</protein>
<evidence type="ECO:0000256" key="3">
    <source>
        <dbReference type="ARBA" id="ARBA00022538"/>
    </source>
</evidence>
<evidence type="ECO:0000256" key="2">
    <source>
        <dbReference type="ARBA" id="ARBA00022475"/>
    </source>
</evidence>
<evidence type="ECO:0000256" key="6">
    <source>
        <dbReference type="ARBA" id="ARBA00022989"/>
    </source>
</evidence>
<feature type="transmembrane region" description="Helical" evidence="9">
    <location>
        <begin position="6"/>
        <end position="28"/>
    </location>
</feature>
<feature type="transmembrane region" description="Helical" evidence="9">
    <location>
        <begin position="66"/>
        <end position="84"/>
    </location>
</feature>
<dbReference type="PANTHER" id="PTHR30607">
    <property type="entry name" value="POTASSIUM-TRANSPORTING ATPASE A CHAIN"/>
    <property type="match status" value="1"/>
</dbReference>
<comment type="caution">
    <text evidence="10">The sequence shown here is derived from an EMBL/GenBank/DDBJ whole genome shotgun (WGS) entry which is preliminary data.</text>
</comment>
<comment type="similarity">
    <text evidence="9">Belongs to the KdpA family.</text>
</comment>
<dbReference type="PANTHER" id="PTHR30607:SF2">
    <property type="entry name" value="POTASSIUM-TRANSPORTING ATPASE POTASSIUM-BINDING SUBUNIT"/>
    <property type="match status" value="1"/>
</dbReference>
<accession>A0ABT5BTZ8</accession>
<feature type="transmembrane region" description="Helical" evidence="9">
    <location>
        <begin position="391"/>
        <end position="418"/>
    </location>
</feature>
<keyword evidence="6 9" id="KW-1133">Transmembrane helix</keyword>
<feature type="transmembrane region" description="Helical" evidence="9">
    <location>
        <begin position="266"/>
        <end position="284"/>
    </location>
</feature>
<comment type="subcellular location">
    <subcellularLocation>
        <location evidence="9">Cell membrane</location>
        <topology evidence="9">Multi-pass membrane protein</topology>
    </subcellularLocation>
</comment>
<dbReference type="HAMAP" id="MF_00275">
    <property type="entry name" value="KdpA"/>
    <property type="match status" value="1"/>
</dbReference>
<dbReference type="InterPro" id="IPR004623">
    <property type="entry name" value="KdpA"/>
</dbReference>
<organism evidence="10 11">
    <name type="scientific">Sorangium atrum</name>
    <dbReference type="NCBI Taxonomy" id="2995308"/>
    <lineage>
        <taxon>Bacteria</taxon>
        <taxon>Pseudomonadati</taxon>
        <taxon>Myxococcota</taxon>
        <taxon>Polyangia</taxon>
        <taxon>Polyangiales</taxon>
        <taxon>Polyangiaceae</taxon>
        <taxon>Sorangium</taxon>
    </lineage>
</organism>
<feature type="transmembrane region" description="Helical" evidence="9">
    <location>
        <begin position="439"/>
        <end position="458"/>
    </location>
</feature>
<evidence type="ECO:0000313" key="10">
    <source>
        <dbReference type="EMBL" id="MDC0676462.1"/>
    </source>
</evidence>
<evidence type="ECO:0000256" key="1">
    <source>
        <dbReference type="ARBA" id="ARBA00022448"/>
    </source>
</evidence>
<evidence type="ECO:0000256" key="4">
    <source>
        <dbReference type="ARBA" id="ARBA00022692"/>
    </source>
</evidence>